<reference evidence="11 12" key="1">
    <citation type="submission" date="2017-04" db="EMBL/GenBank/DDBJ databases">
        <title>Compelte genome sequence of WV33.</title>
        <authorList>
            <person name="Lee P.C."/>
        </authorList>
    </citation>
    <scope>NUCLEOTIDE SEQUENCE [LARGE SCALE GENOMIC DNA]</scope>
    <source>
        <strain evidence="11 12">WV33</strain>
    </source>
</reference>
<evidence type="ECO:0000256" key="9">
    <source>
        <dbReference type="ARBA" id="ARBA00022842"/>
    </source>
</evidence>
<dbReference type="RefSeq" id="WP_108741427.1">
    <property type="nucleotide sequence ID" value="NZ_CP020918.1"/>
</dbReference>
<keyword evidence="7" id="KW-0547">Nucleotide-binding</keyword>
<evidence type="ECO:0000256" key="6">
    <source>
        <dbReference type="ARBA" id="ARBA00022723"/>
    </source>
</evidence>
<dbReference type="KEGG" id="ffa:FFWV33_13680"/>
<dbReference type="InterPro" id="IPR003442">
    <property type="entry name" value="T6A_TsaE"/>
</dbReference>
<sequence>MEFIFSLNEIESVAQQVLDTKPSEIILFHGDMGAGKTTFIKELCKKLGVTEATSSPTFSLVNEYETLDNQLVYHFDFYRLKKETEALDMGVDEYLYSGNWCFIEWAENIPNLIPESHSIITIKALPNGKRVLELR</sequence>
<dbReference type="GO" id="GO:0002949">
    <property type="term" value="P:tRNA threonylcarbamoyladenosine modification"/>
    <property type="evidence" value="ECO:0007669"/>
    <property type="project" value="InterPro"/>
</dbReference>
<evidence type="ECO:0000313" key="11">
    <source>
        <dbReference type="EMBL" id="AWG22500.1"/>
    </source>
</evidence>
<evidence type="ECO:0000256" key="1">
    <source>
        <dbReference type="ARBA" id="ARBA00004496"/>
    </source>
</evidence>
<keyword evidence="11" id="KW-0808">Transferase</keyword>
<evidence type="ECO:0000256" key="8">
    <source>
        <dbReference type="ARBA" id="ARBA00022840"/>
    </source>
</evidence>
<keyword evidence="6" id="KW-0479">Metal-binding</keyword>
<keyword evidence="4" id="KW-0963">Cytoplasm</keyword>
<evidence type="ECO:0000313" key="12">
    <source>
        <dbReference type="Proteomes" id="UP000244527"/>
    </source>
</evidence>
<evidence type="ECO:0000256" key="10">
    <source>
        <dbReference type="ARBA" id="ARBA00032441"/>
    </source>
</evidence>
<gene>
    <name evidence="11" type="ORF">FFWV33_13680</name>
</gene>
<evidence type="ECO:0000256" key="2">
    <source>
        <dbReference type="ARBA" id="ARBA00007599"/>
    </source>
</evidence>
<evidence type="ECO:0000256" key="7">
    <source>
        <dbReference type="ARBA" id="ARBA00022741"/>
    </source>
</evidence>
<dbReference type="GO" id="GO:0046872">
    <property type="term" value="F:metal ion binding"/>
    <property type="evidence" value="ECO:0007669"/>
    <property type="project" value="UniProtKB-KW"/>
</dbReference>
<accession>A0A2S1LFD8</accession>
<dbReference type="GO" id="GO:0005524">
    <property type="term" value="F:ATP binding"/>
    <property type="evidence" value="ECO:0007669"/>
    <property type="project" value="UniProtKB-KW"/>
</dbReference>
<dbReference type="GO" id="GO:0016740">
    <property type="term" value="F:transferase activity"/>
    <property type="evidence" value="ECO:0007669"/>
    <property type="project" value="UniProtKB-KW"/>
</dbReference>
<dbReference type="Gene3D" id="3.40.50.300">
    <property type="entry name" value="P-loop containing nucleotide triphosphate hydrolases"/>
    <property type="match status" value="1"/>
</dbReference>
<dbReference type="NCBIfam" id="TIGR00150">
    <property type="entry name" value="T6A_YjeE"/>
    <property type="match status" value="1"/>
</dbReference>
<dbReference type="InterPro" id="IPR027417">
    <property type="entry name" value="P-loop_NTPase"/>
</dbReference>
<keyword evidence="5" id="KW-0819">tRNA processing</keyword>
<evidence type="ECO:0000256" key="4">
    <source>
        <dbReference type="ARBA" id="ARBA00022490"/>
    </source>
</evidence>
<keyword evidence="12" id="KW-1185">Reference proteome</keyword>
<dbReference type="GO" id="GO:0005737">
    <property type="term" value="C:cytoplasm"/>
    <property type="evidence" value="ECO:0007669"/>
    <property type="project" value="UniProtKB-SubCell"/>
</dbReference>
<dbReference type="EMBL" id="CP020918">
    <property type="protein sequence ID" value="AWG22500.1"/>
    <property type="molecule type" value="Genomic_DNA"/>
</dbReference>
<dbReference type="PANTHER" id="PTHR33540:SF2">
    <property type="entry name" value="TRNA THREONYLCARBAMOYLADENOSINE BIOSYNTHESIS PROTEIN TSAE"/>
    <property type="match status" value="1"/>
</dbReference>
<name>A0A2S1LFD8_9FLAO</name>
<dbReference type="Pfam" id="PF02367">
    <property type="entry name" value="TsaE"/>
    <property type="match status" value="1"/>
</dbReference>
<dbReference type="SUPFAM" id="SSF52540">
    <property type="entry name" value="P-loop containing nucleoside triphosphate hydrolases"/>
    <property type="match status" value="1"/>
</dbReference>
<keyword evidence="8" id="KW-0067">ATP-binding</keyword>
<organism evidence="11 12">
    <name type="scientific">Flavobacterium faecale</name>
    <dbReference type="NCBI Taxonomy" id="1355330"/>
    <lineage>
        <taxon>Bacteria</taxon>
        <taxon>Pseudomonadati</taxon>
        <taxon>Bacteroidota</taxon>
        <taxon>Flavobacteriia</taxon>
        <taxon>Flavobacteriales</taxon>
        <taxon>Flavobacteriaceae</taxon>
        <taxon>Flavobacterium</taxon>
    </lineage>
</organism>
<comment type="similarity">
    <text evidence="2">Belongs to the TsaE family.</text>
</comment>
<dbReference type="OrthoDB" id="9815896at2"/>
<evidence type="ECO:0000256" key="3">
    <source>
        <dbReference type="ARBA" id="ARBA00019010"/>
    </source>
</evidence>
<dbReference type="Proteomes" id="UP000244527">
    <property type="component" value="Chromosome"/>
</dbReference>
<keyword evidence="9" id="KW-0460">Magnesium</keyword>
<dbReference type="AlphaFoldDB" id="A0A2S1LFD8"/>
<comment type="subcellular location">
    <subcellularLocation>
        <location evidence="1">Cytoplasm</location>
    </subcellularLocation>
</comment>
<proteinExistence type="inferred from homology"/>
<evidence type="ECO:0000256" key="5">
    <source>
        <dbReference type="ARBA" id="ARBA00022694"/>
    </source>
</evidence>
<dbReference type="PANTHER" id="PTHR33540">
    <property type="entry name" value="TRNA THREONYLCARBAMOYLADENOSINE BIOSYNTHESIS PROTEIN TSAE"/>
    <property type="match status" value="1"/>
</dbReference>
<protein>
    <recommendedName>
        <fullName evidence="3">tRNA threonylcarbamoyladenosine biosynthesis protein TsaE</fullName>
    </recommendedName>
    <alternativeName>
        <fullName evidence="10">t(6)A37 threonylcarbamoyladenosine biosynthesis protein TsaE</fullName>
    </alternativeName>
</protein>